<name>A0ACA9RZN6_9GLOM</name>
<proteinExistence type="predicted"/>
<feature type="non-terminal residue" evidence="1">
    <location>
        <position position="1"/>
    </location>
</feature>
<evidence type="ECO:0000313" key="1">
    <source>
        <dbReference type="EMBL" id="CAG8819657.1"/>
    </source>
</evidence>
<feature type="non-terminal residue" evidence="1">
    <location>
        <position position="70"/>
    </location>
</feature>
<evidence type="ECO:0000313" key="2">
    <source>
        <dbReference type="Proteomes" id="UP000789920"/>
    </source>
</evidence>
<accession>A0ACA9RZN6</accession>
<dbReference type="EMBL" id="CAJVQC010082603">
    <property type="protein sequence ID" value="CAG8819657.1"/>
    <property type="molecule type" value="Genomic_DNA"/>
</dbReference>
<protein>
    <submittedName>
        <fullName evidence="1">11475_t:CDS:1</fullName>
    </submittedName>
</protein>
<organism evidence="1 2">
    <name type="scientific">Racocetra persica</name>
    <dbReference type="NCBI Taxonomy" id="160502"/>
    <lineage>
        <taxon>Eukaryota</taxon>
        <taxon>Fungi</taxon>
        <taxon>Fungi incertae sedis</taxon>
        <taxon>Mucoromycota</taxon>
        <taxon>Glomeromycotina</taxon>
        <taxon>Glomeromycetes</taxon>
        <taxon>Diversisporales</taxon>
        <taxon>Gigasporaceae</taxon>
        <taxon>Racocetra</taxon>
    </lineage>
</organism>
<gene>
    <name evidence="1" type="ORF">RPERSI_LOCUS25180</name>
</gene>
<dbReference type="Proteomes" id="UP000789920">
    <property type="component" value="Unassembled WGS sequence"/>
</dbReference>
<reference evidence="1" key="1">
    <citation type="submission" date="2021-06" db="EMBL/GenBank/DDBJ databases">
        <authorList>
            <person name="Kallberg Y."/>
            <person name="Tangrot J."/>
            <person name="Rosling A."/>
        </authorList>
    </citation>
    <scope>NUCLEOTIDE SEQUENCE</scope>
    <source>
        <strain evidence="1">MA461A</strain>
    </source>
</reference>
<keyword evidence="2" id="KW-1185">Reference proteome</keyword>
<comment type="caution">
    <text evidence="1">The sequence shown here is derived from an EMBL/GenBank/DDBJ whole genome shotgun (WGS) entry which is preliminary data.</text>
</comment>
<sequence>QTNVKLNKPEYVGLCILDLSKYYMYDFEIEPENIYQDMINDCDLFDFSDYPEEHWVVKNLPEDQWIITEE</sequence>